<dbReference type="SUPFAM" id="SSF50199">
    <property type="entry name" value="Staphylococcal nuclease"/>
    <property type="match status" value="1"/>
</dbReference>
<evidence type="ECO:0000313" key="2">
    <source>
        <dbReference type="Proteomes" id="UP000005459"/>
    </source>
</evidence>
<evidence type="ECO:0000313" key="1">
    <source>
        <dbReference type="EMBL" id="EGV19776.1"/>
    </source>
</evidence>
<dbReference type="Proteomes" id="UP000005459">
    <property type="component" value="Unassembled WGS sequence"/>
</dbReference>
<sequence>MLALLLVVAADVAAGSREIVGLAIVQDDGSLLIKGQSIALFGVYLPDAGRQCTRRQQPVRCAPRAVLALDFRVRGFVTCEPRGRSAEGRIQAVCYADRTGLSPGEDLGAYLIKRGWALALPTAPFEYHAMERIARANALGVWGTAVDSVSPP</sequence>
<dbReference type="OrthoDB" id="5767927at2"/>
<dbReference type="STRING" id="768671.ThimaDRAFT_1222"/>
<accession>F9U7Z6</accession>
<reference evidence="1 2" key="1">
    <citation type="submission" date="2011-06" db="EMBL/GenBank/DDBJ databases">
        <title>The draft genome of Thiocapsa marina 5811.</title>
        <authorList>
            <consortium name="US DOE Joint Genome Institute (JGI-PGF)"/>
            <person name="Lucas S."/>
            <person name="Han J."/>
            <person name="Cheng J.-F."/>
            <person name="Goodwin L."/>
            <person name="Pitluck S."/>
            <person name="Peters L."/>
            <person name="Land M.L."/>
            <person name="Hauser L."/>
            <person name="Vogl K."/>
            <person name="Liu Z."/>
            <person name="Imhoff J."/>
            <person name="Thiel V."/>
            <person name="Frigaard N.-U."/>
            <person name="Bryant D."/>
            <person name="Woyke T.J."/>
        </authorList>
    </citation>
    <scope>NUCLEOTIDE SEQUENCE [LARGE SCALE GENOMIC DNA]</scope>
    <source>
        <strain evidence="1 2">5811</strain>
    </source>
</reference>
<dbReference type="Gene3D" id="2.40.50.90">
    <property type="match status" value="1"/>
</dbReference>
<gene>
    <name evidence="1" type="ORF">ThimaDRAFT_1222</name>
</gene>
<evidence type="ECO:0008006" key="3">
    <source>
        <dbReference type="Google" id="ProtNLM"/>
    </source>
</evidence>
<protein>
    <recommendedName>
        <fullName evidence="3">Nuclease (SNase domain-containing protein)</fullName>
    </recommendedName>
</protein>
<proteinExistence type="predicted"/>
<dbReference type="RefSeq" id="WP_007192099.1">
    <property type="nucleotide sequence ID" value="NZ_AFWV01000003.1"/>
</dbReference>
<dbReference type="InterPro" id="IPR035437">
    <property type="entry name" value="SNase_OB-fold_sf"/>
</dbReference>
<organism evidence="1 2">
    <name type="scientific">Thiocapsa marina 5811</name>
    <dbReference type="NCBI Taxonomy" id="768671"/>
    <lineage>
        <taxon>Bacteria</taxon>
        <taxon>Pseudomonadati</taxon>
        <taxon>Pseudomonadota</taxon>
        <taxon>Gammaproteobacteria</taxon>
        <taxon>Chromatiales</taxon>
        <taxon>Chromatiaceae</taxon>
        <taxon>Thiocapsa</taxon>
    </lineage>
</organism>
<keyword evidence="2" id="KW-1185">Reference proteome</keyword>
<name>F9U7Z6_9GAMM</name>
<dbReference type="AlphaFoldDB" id="F9U7Z6"/>
<dbReference type="EMBL" id="AFWV01000003">
    <property type="protein sequence ID" value="EGV19776.1"/>
    <property type="molecule type" value="Genomic_DNA"/>
</dbReference>
<dbReference type="eggNOG" id="COG1525">
    <property type="taxonomic scope" value="Bacteria"/>
</dbReference>